<dbReference type="InterPro" id="IPR001019">
    <property type="entry name" value="Gprotein_alpha_su"/>
</dbReference>
<evidence type="ECO:0000256" key="1">
    <source>
        <dbReference type="ARBA" id="ARBA00022741"/>
    </source>
</evidence>
<feature type="region of interest" description="Disordered" evidence="5">
    <location>
        <begin position="1"/>
        <end position="60"/>
    </location>
</feature>
<dbReference type="SUPFAM" id="SSF52540">
    <property type="entry name" value="P-loop containing nucleoside triphosphate hydrolases"/>
    <property type="match status" value="1"/>
</dbReference>
<evidence type="ECO:0000256" key="2">
    <source>
        <dbReference type="ARBA" id="ARBA00023134"/>
    </source>
</evidence>
<accession>A0A9W7AFS4</accession>
<feature type="binding site" evidence="4">
    <location>
        <position position="368"/>
    </location>
    <ligand>
        <name>GTP</name>
        <dbReference type="ChEBI" id="CHEBI:37565"/>
    </ligand>
</feature>
<dbReference type="GO" id="GO:0005525">
    <property type="term" value="F:GTP binding"/>
    <property type="evidence" value="ECO:0007669"/>
    <property type="project" value="UniProtKB-KW"/>
</dbReference>
<dbReference type="GO" id="GO:0007186">
    <property type="term" value="P:G protein-coupled receptor signaling pathway"/>
    <property type="evidence" value="ECO:0007669"/>
    <property type="project" value="InterPro"/>
</dbReference>
<dbReference type="GO" id="GO:0031683">
    <property type="term" value="F:G-protein beta/gamma-subunit complex binding"/>
    <property type="evidence" value="ECO:0007669"/>
    <property type="project" value="InterPro"/>
</dbReference>
<feature type="region of interest" description="Disordered" evidence="5">
    <location>
        <begin position="76"/>
        <end position="97"/>
    </location>
</feature>
<feature type="compositionally biased region" description="Basic and acidic residues" evidence="5">
    <location>
        <begin position="129"/>
        <end position="143"/>
    </location>
</feature>
<protein>
    <submittedName>
        <fullName evidence="6">Uncharacterized protein</fullName>
    </submittedName>
</protein>
<keyword evidence="2 4" id="KW-0342">GTP-binding</keyword>
<evidence type="ECO:0000256" key="3">
    <source>
        <dbReference type="ARBA" id="ARBA00023224"/>
    </source>
</evidence>
<feature type="binding site" evidence="4">
    <location>
        <begin position="435"/>
        <end position="438"/>
    </location>
    <ligand>
        <name>GTP</name>
        <dbReference type="ChEBI" id="CHEBI:37565"/>
    </ligand>
</feature>
<feature type="compositionally biased region" description="Basic and acidic residues" evidence="5">
    <location>
        <begin position="247"/>
        <end position="279"/>
    </location>
</feature>
<dbReference type="PANTHER" id="PTHR11711">
    <property type="entry name" value="ADP RIBOSYLATION FACTOR-RELATED"/>
    <property type="match status" value="1"/>
</dbReference>
<dbReference type="Gene3D" id="3.40.50.300">
    <property type="entry name" value="P-loop containing nucleotide triphosphate hydrolases"/>
    <property type="match status" value="1"/>
</dbReference>
<comment type="caution">
    <text evidence="6">The sequence shown here is derived from an EMBL/GenBank/DDBJ whole genome shotgun (WGS) entry which is preliminary data.</text>
</comment>
<reference evidence="7" key="1">
    <citation type="journal article" date="2023" name="Commun. Biol.">
        <title>Genome analysis of Parmales, the sister group of diatoms, reveals the evolutionary specialization of diatoms from phago-mixotrophs to photoautotrophs.</title>
        <authorList>
            <person name="Ban H."/>
            <person name="Sato S."/>
            <person name="Yoshikawa S."/>
            <person name="Yamada K."/>
            <person name="Nakamura Y."/>
            <person name="Ichinomiya M."/>
            <person name="Sato N."/>
            <person name="Blanc-Mathieu R."/>
            <person name="Endo H."/>
            <person name="Kuwata A."/>
            <person name="Ogata H."/>
        </authorList>
    </citation>
    <scope>NUCLEOTIDE SEQUENCE [LARGE SCALE GENOMIC DNA]</scope>
    <source>
        <strain evidence="7">NIES 3700</strain>
    </source>
</reference>
<feature type="region of interest" description="Disordered" evidence="5">
    <location>
        <begin position="235"/>
        <end position="328"/>
    </location>
</feature>
<feature type="compositionally biased region" description="Polar residues" evidence="5">
    <location>
        <begin position="44"/>
        <end position="54"/>
    </location>
</feature>
<feature type="region of interest" description="Disordered" evidence="5">
    <location>
        <begin position="125"/>
        <end position="168"/>
    </location>
</feature>
<dbReference type="AlphaFoldDB" id="A0A9W7AFS4"/>
<dbReference type="InterPro" id="IPR027417">
    <property type="entry name" value="P-loop_NTPase"/>
</dbReference>
<feature type="compositionally biased region" description="Polar residues" evidence="5">
    <location>
        <begin position="306"/>
        <end position="317"/>
    </location>
</feature>
<dbReference type="EMBL" id="BRXW01000610">
    <property type="protein sequence ID" value="GMH69796.1"/>
    <property type="molecule type" value="Genomic_DNA"/>
</dbReference>
<keyword evidence="7" id="KW-1185">Reference proteome</keyword>
<dbReference type="InterPro" id="IPR024156">
    <property type="entry name" value="Small_GTPase_ARF"/>
</dbReference>
<dbReference type="Proteomes" id="UP001165122">
    <property type="component" value="Unassembled WGS sequence"/>
</dbReference>
<evidence type="ECO:0000313" key="7">
    <source>
        <dbReference type="Proteomes" id="UP001165122"/>
    </source>
</evidence>
<sequence length="503" mass="55360">MGSGASKFDAAESADPPSYRESVRDSSGRSISPEHSISGRFTVPNPSLTSTSLHEASRRFPAITVTSAEGKITITHKPLPTFKPGYGSKPPAFQSASNRAKTIMGEKALGLSASLLNRDKGFLAQQREGGGERISPDGSREYGSDGDSNRSGGSERAESPSAQKDGFNAEVTEVKGKFLFVGLSNAGKTTLIELMSTSRKFQVHETPSKGIERNIDFMLPGERDKVHDPISVMMSTEMKKSPSRKFVSPEKSLKKKLFEETQEQDKDKDGDGEEKKEEPQAQAQIPDNTNQDTATTKNQDKALEETLSQQSNTTTHPDINLLSTPPPLSRTLERQTAVVLPLPPPSTHTTTHQCIIRGHAFTAMDTPGRPAFRHTWYENLNAVCCIIMVVDCSDWSSLVLAAEQIRRLSGKEGGFKVDKDKQNAIDRLPVLVLGNKRDLAMKTEGGIYDERKLAEVLQMEKWLRNEHGRMWTVRVVCAMDMEGVADSLLWGIEERWKVSKGAS</sequence>
<dbReference type="OrthoDB" id="2011769at2759"/>
<dbReference type="PRINTS" id="PR00318">
    <property type="entry name" value="GPROTEINA"/>
</dbReference>
<evidence type="ECO:0000256" key="5">
    <source>
        <dbReference type="SAM" id="MobiDB-lite"/>
    </source>
</evidence>
<feature type="compositionally biased region" description="Polar residues" evidence="5">
    <location>
        <begin position="281"/>
        <end position="297"/>
    </location>
</feature>
<keyword evidence="1 4" id="KW-0547">Nucleotide-binding</keyword>
<dbReference type="InterPro" id="IPR006689">
    <property type="entry name" value="Small_GTPase_ARF/SAR"/>
</dbReference>
<dbReference type="Pfam" id="PF00025">
    <property type="entry name" value="Arf"/>
    <property type="match status" value="1"/>
</dbReference>
<evidence type="ECO:0000256" key="4">
    <source>
        <dbReference type="PIRSR" id="PIRSR606689-1"/>
    </source>
</evidence>
<name>A0A9W7AFS4_9STRA</name>
<proteinExistence type="predicted"/>
<gene>
    <name evidence="6" type="ORF">TrLO_g4975</name>
</gene>
<organism evidence="6 7">
    <name type="scientific">Triparma laevis f. longispina</name>
    <dbReference type="NCBI Taxonomy" id="1714387"/>
    <lineage>
        <taxon>Eukaryota</taxon>
        <taxon>Sar</taxon>
        <taxon>Stramenopiles</taxon>
        <taxon>Ochrophyta</taxon>
        <taxon>Bolidophyceae</taxon>
        <taxon>Parmales</taxon>
        <taxon>Triparmaceae</taxon>
        <taxon>Triparma</taxon>
    </lineage>
</organism>
<evidence type="ECO:0000313" key="6">
    <source>
        <dbReference type="EMBL" id="GMH69796.1"/>
    </source>
</evidence>
<dbReference type="GO" id="GO:0003924">
    <property type="term" value="F:GTPase activity"/>
    <property type="evidence" value="ECO:0007669"/>
    <property type="project" value="InterPro"/>
</dbReference>
<keyword evidence="3" id="KW-0807">Transducer</keyword>